<evidence type="ECO:0000256" key="5">
    <source>
        <dbReference type="ARBA" id="ARBA00023180"/>
    </source>
</evidence>
<keyword evidence="4" id="KW-0677">Repeat</keyword>
<dbReference type="GO" id="GO:0008201">
    <property type="term" value="F:heparin binding"/>
    <property type="evidence" value="ECO:0007669"/>
    <property type="project" value="TreeGrafter"/>
</dbReference>
<dbReference type="InterPro" id="IPR019326">
    <property type="entry name" value="NDNF"/>
</dbReference>
<protein>
    <recommendedName>
        <fullName evidence="10">Protein NDNF</fullName>
    </recommendedName>
</protein>
<keyword evidence="3" id="KW-0732">Signal</keyword>
<evidence type="ECO:0000256" key="2">
    <source>
        <dbReference type="ARBA" id="ARBA00022525"/>
    </source>
</evidence>
<evidence type="ECO:0000259" key="6">
    <source>
        <dbReference type="Pfam" id="PF10179"/>
    </source>
</evidence>
<dbReference type="Pfam" id="PF10179">
    <property type="entry name" value="NDNF"/>
    <property type="match status" value="1"/>
</dbReference>
<accession>A0AAD8Z5Y0</accession>
<evidence type="ECO:0000313" key="9">
    <source>
        <dbReference type="Proteomes" id="UP001239994"/>
    </source>
</evidence>
<dbReference type="InterPro" id="IPR055271">
    <property type="entry name" value="NDNF_Fn(III)_1"/>
</dbReference>
<name>A0AAD8Z5Y0_9TELE</name>
<proteinExistence type="predicted"/>
<comment type="caution">
    <text evidence="8">The sequence shown here is derived from an EMBL/GenBank/DDBJ whole genome shotgun (WGS) entry which is preliminary data.</text>
</comment>
<reference evidence="8" key="1">
    <citation type="submission" date="2023-03" db="EMBL/GenBank/DDBJ databases">
        <title>Electrophorus voltai genome.</title>
        <authorList>
            <person name="Bian C."/>
        </authorList>
    </citation>
    <scope>NUCLEOTIDE SEQUENCE</scope>
    <source>
        <strain evidence="8">CB-2022</strain>
        <tissue evidence="8">Muscle</tissue>
    </source>
</reference>
<keyword evidence="5" id="KW-0325">Glycoprotein</keyword>
<keyword evidence="2" id="KW-0964">Secreted</keyword>
<evidence type="ECO:0000256" key="4">
    <source>
        <dbReference type="ARBA" id="ARBA00022737"/>
    </source>
</evidence>
<evidence type="ECO:0000259" key="7">
    <source>
        <dbReference type="Pfam" id="PF19433"/>
    </source>
</evidence>
<evidence type="ECO:0000256" key="3">
    <source>
        <dbReference type="ARBA" id="ARBA00022729"/>
    </source>
</evidence>
<evidence type="ECO:0008006" key="10">
    <source>
        <dbReference type="Google" id="ProtNLM"/>
    </source>
</evidence>
<feature type="domain" description="Neuron-derived neurotrophic factor first Fn(III)" evidence="6">
    <location>
        <begin position="127"/>
        <end position="213"/>
    </location>
</feature>
<dbReference type="EMBL" id="JAROKS010000018">
    <property type="protein sequence ID" value="KAK1793071.1"/>
    <property type="molecule type" value="Genomic_DNA"/>
</dbReference>
<feature type="non-terminal residue" evidence="8">
    <location>
        <position position="1"/>
    </location>
</feature>
<sequence length="308" mass="34803">YFTLQKKTLTVSVSPCSVTIEWSLSARALKDKPPKNPHLSSRKSMPEMWWKGLGMETIIHTYTGKAVDTYSGPAYEASSLYIVSLRSTEQDTQVTVYLQEGPRPSGAFPELPSDSQVHILGVGLTSVTVSWAPSPSIIRTSLHSKKVPYGYCVLVNLNHNYRNLCAAREEIRKALESDKKREKKDKQGKDLVLPILNAWRWQHWDTLEDRDSSAVARAPPILPPTLHLKSFNKLRSCSSVTLAWMGTEERSLYCLYQRRITDQNKENSTDHCLGPESRPATEQVLCKYFQDLDPRRAVTTAVIRGLDP</sequence>
<gene>
    <name evidence="8" type="ORF">P4O66_011476</name>
</gene>
<feature type="domain" description="Protein NDNF C-terminal" evidence="7">
    <location>
        <begin position="220"/>
        <end position="308"/>
    </location>
</feature>
<dbReference type="PANTHER" id="PTHR14619:SF9">
    <property type="entry name" value="PROTEIN NDNF"/>
    <property type="match status" value="1"/>
</dbReference>
<dbReference type="Proteomes" id="UP001239994">
    <property type="component" value="Unassembled WGS sequence"/>
</dbReference>
<dbReference type="InterPro" id="IPR045805">
    <property type="entry name" value="NDNF_C"/>
</dbReference>
<comment type="subcellular location">
    <subcellularLocation>
        <location evidence="1">Secreted</location>
    </subcellularLocation>
</comment>
<dbReference type="Pfam" id="PF19433">
    <property type="entry name" value="NDNF_C"/>
    <property type="match status" value="1"/>
</dbReference>
<evidence type="ECO:0000313" key="8">
    <source>
        <dbReference type="EMBL" id="KAK1793071.1"/>
    </source>
</evidence>
<dbReference type="AlphaFoldDB" id="A0AAD8Z5Y0"/>
<keyword evidence="9" id="KW-1185">Reference proteome</keyword>
<organism evidence="8 9">
    <name type="scientific">Electrophorus voltai</name>
    <dbReference type="NCBI Taxonomy" id="2609070"/>
    <lineage>
        <taxon>Eukaryota</taxon>
        <taxon>Metazoa</taxon>
        <taxon>Chordata</taxon>
        <taxon>Craniata</taxon>
        <taxon>Vertebrata</taxon>
        <taxon>Euteleostomi</taxon>
        <taxon>Actinopterygii</taxon>
        <taxon>Neopterygii</taxon>
        <taxon>Teleostei</taxon>
        <taxon>Ostariophysi</taxon>
        <taxon>Gymnotiformes</taxon>
        <taxon>Gymnotoidei</taxon>
        <taxon>Gymnotidae</taxon>
        <taxon>Electrophorus</taxon>
    </lineage>
</organism>
<feature type="non-terminal residue" evidence="8">
    <location>
        <position position="308"/>
    </location>
</feature>
<dbReference type="GO" id="GO:0005576">
    <property type="term" value="C:extracellular region"/>
    <property type="evidence" value="ECO:0007669"/>
    <property type="project" value="UniProtKB-SubCell"/>
</dbReference>
<evidence type="ECO:0000256" key="1">
    <source>
        <dbReference type="ARBA" id="ARBA00004613"/>
    </source>
</evidence>
<dbReference type="PANTHER" id="PTHR14619">
    <property type="entry name" value="NEURON-DERIVED NEUROTROPHIC FACTOR"/>
    <property type="match status" value="1"/>
</dbReference>